<organism evidence="1 2">
    <name type="scientific">Aphanizomenon flos-aquae FACHB-1040</name>
    <dbReference type="NCBI Taxonomy" id="2692887"/>
    <lineage>
        <taxon>Bacteria</taxon>
        <taxon>Bacillati</taxon>
        <taxon>Cyanobacteriota</taxon>
        <taxon>Cyanophyceae</taxon>
        <taxon>Nostocales</taxon>
        <taxon>Aphanizomenonaceae</taxon>
        <taxon>Aphanizomenon</taxon>
    </lineage>
</organism>
<evidence type="ECO:0000313" key="1">
    <source>
        <dbReference type="EMBL" id="MBD2278658.1"/>
    </source>
</evidence>
<comment type="caution">
    <text evidence="1">The sequence shown here is derived from an EMBL/GenBank/DDBJ whole genome shotgun (WGS) entry which is preliminary data.</text>
</comment>
<keyword evidence="2" id="KW-1185">Reference proteome</keyword>
<gene>
    <name evidence="1" type="ORF">H6F99_10220</name>
</gene>
<dbReference type="EMBL" id="JACJQT010000021">
    <property type="protein sequence ID" value="MBD2278658.1"/>
    <property type="molecule type" value="Genomic_DNA"/>
</dbReference>
<protein>
    <submittedName>
        <fullName evidence="1">Uncharacterized protein</fullName>
    </submittedName>
</protein>
<accession>A0ABR8BWU1</accession>
<proteinExistence type="predicted"/>
<dbReference type="RefSeq" id="WP_190382959.1">
    <property type="nucleotide sequence ID" value="NZ_JACJQT010000021.1"/>
</dbReference>
<dbReference type="Proteomes" id="UP000606721">
    <property type="component" value="Unassembled WGS sequence"/>
</dbReference>
<name>A0ABR8BWU1_APHFL</name>
<reference evidence="1 2" key="1">
    <citation type="journal article" date="2020" name="ISME J.">
        <title>Comparative genomics reveals insights into cyanobacterial evolution and habitat adaptation.</title>
        <authorList>
            <person name="Chen M.Y."/>
            <person name="Teng W.K."/>
            <person name="Zhao L."/>
            <person name="Hu C.X."/>
            <person name="Zhou Y.K."/>
            <person name="Han B.P."/>
            <person name="Song L.R."/>
            <person name="Shu W.S."/>
        </authorList>
    </citation>
    <scope>NUCLEOTIDE SEQUENCE [LARGE SCALE GENOMIC DNA]</scope>
    <source>
        <strain evidence="1 2">FACHB-1040</strain>
    </source>
</reference>
<sequence length="132" mass="15352">MKDTTENKRNPYQKKIQAWEIEIDEIKNFISKLPDVNTINLPIQLLSQFFGSLDSESLYSEIDDKQEKLEKIKSGVRSMNDTIRHAMIDDSSCAEFGDYVRRLVRLGIEVNVLIDKLPDKNAMKYLQSIINR</sequence>
<evidence type="ECO:0000313" key="2">
    <source>
        <dbReference type="Proteomes" id="UP000606721"/>
    </source>
</evidence>